<gene>
    <name evidence="2" type="ORF">SPARVUS_LOCUS7949679</name>
</gene>
<evidence type="ECO:0000256" key="1">
    <source>
        <dbReference type="SAM" id="MobiDB-lite"/>
    </source>
</evidence>
<proteinExistence type="predicted"/>
<keyword evidence="3" id="KW-1185">Reference proteome</keyword>
<organism evidence="2 3">
    <name type="scientific">Staurois parvus</name>
    <dbReference type="NCBI Taxonomy" id="386267"/>
    <lineage>
        <taxon>Eukaryota</taxon>
        <taxon>Metazoa</taxon>
        <taxon>Chordata</taxon>
        <taxon>Craniata</taxon>
        <taxon>Vertebrata</taxon>
        <taxon>Euteleostomi</taxon>
        <taxon>Amphibia</taxon>
        <taxon>Batrachia</taxon>
        <taxon>Anura</taxon>
        <taxon>Neobatrachia</taxon>
        <taxon>Ranoidea</taxon>
        <taxon>Ranidae</taxon>
        <taxon>Staurois</taxon>
    </lineage>
</organism>
<evidence type="ECO:0000313" key="3">
    <source>
        <dbReference type="Proteomes" id="UP001162483"/>
    </source>
</evidence>
<feature type="non-terminal residue" evidence="2">
    <location>
        <position position="71"/>
    </location>
</feature>
<dbReference type="EMBL" id="CATNWA010014648">
    <property type="protein sequence ID" value="CAI9574316.1"/>
    <property type="molecule type" value="Genomic_DNA"/>
</dbReference>
<name>A0ABN9DNW5_9NEOB</name>
<sequence length="71" mass="7531">MSEVTWEEEDDRPNQSMTAAGLSVETRPLDDTGSTGLSAATSAALDPFICCHVCSLLKHCLLCHSSACCLT</sequence>
<feature type="compositionally biased region" description="Acidic residues" evidence="1">
    <location>
        <begin position="1"/>
        <end position="11"/>
    </location>
</feature>
<evidence type="ECO:0000313" key="2">
    <source>
        <dbReference type="EMBL" id="CAI9574316.1"/>
    </source>
</evidence>
<dbReference type="Proteomes" id="UP001162483">
    <property type="component" value="Unassembled WGS sequence"/>
</dbReference>
<feature type="region of interest" description="Disordered" evidence="1">
    <location>
        <begin position="1"/>
        <end position="28"/>
    </location>
</feature>
<protein>
    <submittedName>
        <fullName evidence="2">Uncharacterized protein</fullName>
    </submittedName>
</protein>
<reference evidence="2" key="1">
    <citation type="submission" date="2023-05" db="EMBL/GenBank/DDBJ databases">
        <authorList>
            <person name="Stuckert A."/>
        </authorList>
    </citation>
    <scope>NUCLEOTIDE SEQUENCE</scope>
</reference>
<accession>A0ABN9DNW5</accession>
<comment type="caution">
    <text evidence="2">The sequence shown here is derived from an EMBL/GenBank/DDBJ whole genome shotgun (WGS) entry which is preliminary data.</text>
</comment>